<proteinExistence type="predicted"/>
<gene>
    <name evidence="2" type="ORF">DL240_02030</name>
</gene>
<name>A0A328CB01_9DELT</name>
<evidence type="ECO:0000313" key="3">
    <source>
        <dbReference type="Proteomes" id="UP000249169"/>
    </source>
</evidence>
<feature type="signal peptide" evidence="1">
    <location>
        <begin position="1"/>
        <end position="19"/>
    </location>
</feature>
<feature type="chain" id="PRO_5016330056" evidence="1">
    <location>
        <begin position="20"/>
        <end position="873"/>
    </location>
</feature>
<keyword evidence="1" id="KW-0732">Signal</keyword>
<evidence type="ECO:0000313" key="2">
    <source>
        <dbReference type="EMBL" id="RAL25014.1"/>
    </source>
</evidence>
<reference evidence="2 3" key="1">
    <citation type="submission" date="2018-05" db="EMBL/GenBank/DDBJ databases">
        <title>Lujinxingia marina gen. nov. sp. nov., a new facultative anaerobic member of the class Deltaproteobacteria, and proposal of Lujinxingaceae fam. nov.</title>
        <authorList>
            <person name="Li C.-M."/>
        </authorList>
    </citation>
    <scope>NUCLEOTIDE SEQUENCE [LARGE SCALE GENOMIC DNA]</scope>
    <source>
        <strain evidence="2 3">B210</strain>
    </source>
</reference>
<dbReference type="EMBL" id="QHKO01000001">
    <property type="protein sequence ID" value="RAL25014.1"/>
    <property type="molecule type" value="Genomic_DNA"/>
</dbReference>
<sequence length="873" mass="96631">MALLGLGVVLGFTSACGNAADPMEASDEPDAIHQGYEPLNHGPRYFEAPEGPYFDDPGLIVVNPDPMEREPLILSAESYWLADDDVAASTVKANTISFPREGYEHMRGYRPGHVVLSRTAVFRRFIEHVELTETEIIWHTRDAELEEVVIHAEFHFDLLPGTTLPEDFDIVDTYLFPNFEAQRHELYERRLVMHDINRTIQMQQATTCELDTCDIPCDQWQAEATDPTVNSAANCIEWVQNNRQSFEDDPNTPMLCPNGLSDEQCAGVICSDLCELDDGEDELTPPNPADDEEFDTGGEKGLGFTFCLNPYEENEVENAQDPNDVCDIAIEKYDMFTFSGETSGEFGGGNGNYTASWTFALIPRLQISVGMKAGVKIKIWKPGLKAYAGFYAGFGYGATVSLQAEFQLQYNWNKTFEVPIIQNFVVVFVPLSVYAYAKIDVNFRLNLEGEITYNYYRSRANYMCLKICVGSCKLFSLSSSRYKKGEWVDGDDSAQIECSLPHPEELGLNVDVPGKFDAEINAEATLSAGLDIGVGLRIGPDLTVLSDLVDGGSAVGLPEAGQYHIFLQPLELSFQAGIVIAPPLCNYFVGLYLGGSVGAGLNIPIVGWKSFSVRIYGPLTLFRIDDLLDPNNSLGIGCGQFEISEPFEVERVGCSNDAHCLEEAPDGELARCFQRECIKHDNVRVSLGWLAEVDLDLYITKPDDSMVQSRMTQPELFSRQDCGDTCTTDPNGAPYIENFTFPNDVEGEWTAWVVLNEAADNADINEIIYTMEVEFGDGTMRQTVEGSLVREQANQSVFRFSICSPNATTPRCQDQDDLISADDDVLGDDSDEGLDCEPETEAELCESYHQGNACQHYQVTDSCGGLRAVSCDC</sequence>
<dbReference type="AlphaFoldDB" id="A0A328CB01"/>
<dbReference type="Proteomes" id="UP000249169">
    <property type="component" value="Unassembled WGS sequence"/>
</dbReference>
<keyword evidence="3" id="KW-1185">Reference proteome</keyword>
<protein>
    <submittedName>
        <fullName evidence="2">Uncharacterized protein</fullName>
    </submittedName>
</protein>
<comment type="caution">
    <text evidence="2">The sequence shown here is derived from an EMBL/GenBank/DDBJ whole genome shotgun (WGS) entry which is preliminary data.</text>
</comment>
<evidence type="ECO:0000256" key="1">
    <source>
        <dbReference type="SAM" id="SignalP"/>
    </source>
</evidence>
<organism evidence="2 3">
    <name type="scientific">Lujinxingia litoralis</name>
    <dbReference type="NCBI Taxonomy" id="2211119"/>
    <lineage>
        <taxon>Bacteria</taxon>
        <taxon>Deltaproteobacteria</taxon>
        <taxon>Bradymonadales</taxon>
        <taxon>Lujinxingiaceae</taxon>
        <taxon>Lujinxingia</taxon>
    </lineage>
</organism>
<accession>A0A328CB01</accession>